<dbReference type="SUPFAM" id="SSF56300">
    <property type="entry name" value="Metallo-dependent phosphatases"/>
    <property type="match status" value="1"/>
</dbReference>
<dbReference type="Pfam" id="PF12850">
    <property type="entry name" value="Metallophos_2"/>
    <property type="match status" value="1"/>
</dbReference>
<evidence type="ECO:0000313" key="3">
    <source>
        <dbReference type="EMBL" id="TWU27909.1"/>
    </source>
</evidence>
<keyword evidence="4" id="KW-1185">Reference proteome</keyword>
<dbReference type="InterPro" id="IPR024654">
    <property type="entry name" value="Calcineurin-like_PHP_lpxH"/>
</dbReference>
<dbReference type="EMBL" id="SJPV01000037">
    <property type="protein sequence ID" value="TWU27909.1"/>
    <property type="molecule type" value="Genomic_DNA"/>
</dbReference>
<evidence type="ECO:0000256" key="1">
    <source>
        <dbReference type="ARBA" id="ARBA00008950"/>
    </source>
</evidence>
<dbReference type="AlphaFoldDB" id="A0A5C6CZ28"/>
<comment type="caution">
    <text evidence="3">The sequence shown here is derived from an EMBL/GenBank/DDBJ whole genome shotgun (WGS) entry which is preliminary data.</text>
</comment>
<evidence type="ECO:0000313" key="4">
    <source>
        <dbReference type="Proteomes" id="UP000319143"/>
    </source>
</evidence>
<comment type="similarity">
    <text evidence="1">Belongs to the metallophosphoesterase superfamily. YfcE family.</text>
</comment>
<sequence length="99" mass="10869">MTQGIRLVKLGILTDIHEHIGPLDAALAHSSSENVDQVIVIGDLFETGEQIEETCQRLADAKVVGVWDNHDYGLCREVDDETLASYSDTVLNFMGSLQP</sequence>
<accession>A0A5C6CZ28</accession>
<protein>
    <submittedName>
        <fullName evidence="3">Calcineurin-like phosphoesterase superfamily domain protein</fullName>
    </submittedName>
</protein>
<name>A0A5C6CZ28_9BACT</name>
<organism evidence="3 4">
    <name type="scientific">Novipirellula artificiosorum</name>
    <dbReference type="NCBI Taxonomy" id="2528016"/>
    <lineage>
        <taxon>Bacteria</taxon>
        <taxon>Pseudomonadati</taxon>
        <taxon>Planctomycetota</taxon>
        <taxon>Planctomycetia</taxon>
        <taxon>Pirellulales</taxon>
        <taxon>Pirellulaceae</taxon>
        <taxon>Novipirellula</taxon>
    </lineage>
</organism>
<evidence type="ECO:0000259" key="2">
    <source>
        <dbReference type="Pfam" id="PF12850"/>
    </source>
</evidence>
<feature type="domain" description="Calcineurin-like phosphoesterase" evidence="2">
    <location>
        <begin position="9"/>
        <end position="77"/>
    </location>
</feature>
<dbReference type="Proteomes" id="UP000319143">
    <property type="component" value="Unassembled WGS sequence"/>
</dbReference>
<proteinExistence type="inferred from homology"/>
<dbReference type="Gene3D" id="3.60.21.10">
    <property type="match status" value="1"/>
</dbReference>
<dbReference type="InterPro" id="IPR029052">
    <property type="entry name" value="Metallo-depent_PP-like"/>
</dbReference>
<gene>
    <name evidence="3" type="ORF">Poly41_70490</name>
</gene>
<reference evidence="3 4" key="1">
    <citation type="submission" date="2019-02" db="EMBL/GenBank/DDBJ databases">
        <title>Deep-cultivation of Planctomycetes and their phenomic and genomic characterization uncovers novel biology.</title>
        <authorList>
            <person name="Wiegand S."/>
            <person name="Jogler M."/>
            <person name="Boedeker C."/>
            <person name="Pinto D."/>
            <person name="Vollmers J."/>
            <person name="Rivas-Marin E."/>
            <person name="Kohn T."/>
            <person name="Peeters S.H."/>
            <person name="Heuer A."/>
            <person name="Rast P."/>
            <person name="Oberbeckmann S."/>
            <person name="Bunk B."/>
            <person name="Jeske O."/>
            <person name="Meyerdierks A."/>
            <person name="Storesund J.E."/>
            <person name="Kallscheuer N."/>
            <person name="Luecker S."/>
            <person name="Lage O.M."/>
            <person name="Pohl T."/>
            <person name="Merkel B.J."/>
            <person name="Hornburger P."/>
            <person name="Mueller R.-W."/>
            <person name="Bruemmer F."/>
            <person name="Labrenz M."/>
            <person name="Spormann A.M."/>
            <person name="Op Den Camp H."/>
            <person name="Overmann J."/>
            <person name="Amann R."/>
            <person name="Jetten M.S.M."/>
            <person name="Mascher T."/>
            <person name="Medema M.H."/>
            <person name="Devos D.P."/>
            <person name="Kaster A.-K."/>
            <person name="Ovreas L."/>
            <person name="Rohde M."/>
            <person name="Galperin M.Y."/>
            <person name="Jogler C."/>
        </authorList>
    </citation>
    <scope>NUCLEOTIDE SEQUENCE [LARGE SCALE GENOMIC DNA]</scope>
    <source>
        <strain evidence="3 4">Poly41</strain>
    </source>
</reference>